<dbReference type="GO" id="GO:0016832">
    <property type="term" value="F:aldehyde-lyase activity"/>
    <property type="evidence" value="ECO:0007669"/>
    <property type="project" value="InterPro"/>
</dbReference>
<evidence type="ECO:0000313" key="4">
    <source>
        <dbReference type="Proteomes" id="UP000663505"/>
    </source>
</evidence>
<dbReference type="SUPFAM" id="SSF51569">
    <property type="entry name" value="Aldolase"/>
    <property type="match status" value="1"/>
</dbReference>
<evidence type="ECO:0000313" key="3">
    <source>
        <dbReference type="EMBL" id="QSO46209.1"/>
    </source>
</evidence>
<keyword evidence="4" id="KW-1185">Reference proteome</keyword>
<accession>A0A9X7VWA2</accession>
<dbReference type="InterPro" id="IPR006218">
    <property type="entry name" value="DAHP1/KDSA"/>
</dbReference>
<proteinExistence type="predicted"/>
<name>A0A9X7VWA2_9BACL</name>
<dbReference type="AlphaFoldDB" id="A0A9X7VWA2"/>
<dbReference type="InterPro" id="IPR006268">
    <property type="entry name" value="DAHP_syn_2"/>
</dbReference>
<reference evidence="3 4" key="1">
    <citation type="submission" date="2021-02" db="EMBL/GenBank/DDBJ databases">
        <title>Alicyclobacillus curvatus sp. nov. and Alicyclobacillus mengziensis sp. nov., two acidophilic bacteria isolated from acid mine drainage.</title>
        <authorList>
            <person name="Huang Y."/>
        </authorList>
    </citation>
    <scope>NUCLEOTIDE SEQUENCE [LARGE SCALE GENOMIC DNA]</scope>
    <source>
        <strain evidence="3 4">S30H14</strain>
    </source>
</reference>
<dbReference type="KEGG" id="afx:JZ786_17080"/>
<dbReference type="NCBIfam" id="TIGR01361">
    <property type="entry name" value="DAHP_synth_Bsub"/>
    <property type="match status" value="1"/>
</dbReference>
<feature type="domain" description="DAHP synthetase I/KDSA" evidence="2">
    <location>
        <begin position="35"/>
        <end position="274"/>
    </location>
</feature>
<dbReference type="GO" id="GO:0003849">
    <property type="term" value="F:3-deoxy-7-phosphoheptulonate synthase activity"/>
    <property type="evidence" value="ECO:0007669"/>
    <property type="project" value="UniProtKB-EC"/>
</dbReference>
<dbReference type="EC" id="2.5.1.54" evidence="3"/>
<dbReference type="Pfam" id="PF00793">
    <property type="entry name" value="DAHP_synth_1"/>
    <property type="match status" value="1"/>
</dbReference>
<protein>
    <submittedName>
        <fullName evidence="3">3-deoxy-7-phosphoheptulonate synthase</fullName>
        <ecNumber evidence="3">2.5.1.54</ecNumber>
    </submittedName>
</protein>
<keyword evidence="1 3" id="KW-0808">Transferase</keyword>
<dbReference type="EMBL" id="CP071182">
    <property type="protein sequence ID" value="QSO46209.1"/>
    <property type="molecule type" value="Genomic_DNA"/>
</dbReference>
<dbReference type="GO" id="GO:0009073">
    <property type="term" value="P:aromatic amino acid family biosynthetic process"/>
    <property type="evidence" value="ECO:0007669"/>
    <property type="project" value="InterPro"/>
</dbReference>
<evidence type="ECO:0000259" key="2">
    <source>
        <dbReference type="Pfam" id="PF00793"/>
    </source>
</evidence>
<organism evidence="3 4">
    <name type="scientific">Alicyclobacillus mengziensis</name>
    <dbReference type="NCBI Taxonomy" id="2931921"/>
    <lineage>
        <taxon>Bacteria</taxon>
        <taxon>Bacillati</taxon>
        <taxon>Bacillota</taxon>
        <taxon>Bacilli</taxon>
        <taxon>Bacillales</taxon>
        <taxon>Alicyclobacillaceae</taxon>
        <taxon>Alicyclobacillus</taxon>
    </lineage>
</organism>
<gene>
    <name evidence="3" type="primary">aroF</name>
    <name evidence="3" type="ORF">JZ786_17080</name>
</gene>
<dbReference type="InterPro" id="IPR013785">
    <property type="entry name" value="Aldolase_TIM"/>
</dbReference>
<dbReference type="NCBIfam" id="NF006421">
    <property type="entry name" value="PRK08673.1"/>
    <property type="match status" value="1"/>
</dbReference>
<sequence length="292" mass="31874">MRRRDVMNRQTKMPEYKLASRMFHPEPTVVRVGNHEIGNGSATVIAGPCSVESREQIIQVAAQLKEFGAHMLRGGAFKPRTSPYAFQGLGETGLQYLAEASELTGLPIVSEIMDPSDVPVASEYIQVIQIGARNMQNYPLLKAVGRLTKPILLKRGLTATIDEWLLAAEYILHEGNANVILCERAIRTFNNSRTRNTLDLSAIPVIKDLSHLPIIIDPSHGTGVARYVPSMSLASLAAGADGLILEVHPTPDQAVSDGAQSLTPSEFNLLMRQVHHYHAATRSFLLEVGAHG</sequence>
<dbReference type="Gene3D" id="3.20.20.70">
    <property type="entry name" value="Aldolase class I"/>
    <property type="match status" value="1"/>
</dbReference>
<evidence type="ECO:0000256" key="1">
    <source>
        <dbReference type="ARBA" id="ARBA00022679"/>
    </source>
</evidence>
<dbReference type="InterPro" id="IPR052899">
    <property type="entry name" value="Class-I_DAHP_synthase"/>
</dbReference>
<dbReference type="PANTHER" id="PTHR43018:SF2">
    <property type="entry name" value="PHOSPHO-2-DEHYDRO-3-DEOXYHEPTONATE ALDOLASE"/>
    <property type="match status" value="1"/>
</dbReference>
<dbReference type="PANTHER" id="PTHR43018">
    <property type="entry name" value="PHOSPHO-2-DEHYDRO-3-DEOXYHEPTONATE ALDOLASE"/>
    <property type="match status" value="1"/>
</dbReference>
<dbReference type="NCBIfam" id="NF009239">
    <property type="entry name" value="PRK12595.1"/>
    <property type="match status" value="1"/>
</dbReference>
<dbReference type="Proteomes" id="UP000663505">
    <property type="component" value="Chromosome"/>
</dbReference>